<evidence type="ECO:0000313" key="2">
    <source>
        <dbReference type="Proteomes" id="UP001063166"/>
    </source>
</evidence>
<protein>
    <submittedName>
        <fullName evidence="1">Uncharacterized protein</fullName>
    </submittedName>
</protein>
<comment type="caution">
    <text evidence="1">The sequence shown here is derived from an EMBL/GenBank/DDBJ whole genome shotgun (WGS) entry which is preliminary data.</text>
</comment>
<organism evidence="1 2">
    <name type="scientific">Lyophyllum shimeji</name>
    <name type="common">Hon-shimeji</name>
    <name type="synonym">Tricholoma shimeji</name>
    <dbReference type="NCBI Taxonomy" id="47721"/>
    <lineage>
        <taxon>Eukaryota</taxon>
        <taxon>Fungi</taxon>
        <taxon>Dikarya</taxon>
        <taxon>Basidiomycota</taxon>
        <taxon>Agaricomycotina</taxon>
        <taxon>Agaricomycetes</taxon>
        <taxon>Agaricomycetidae</taxon>
        <taxon>Agaricales</taxon>
        <taxon>Tricholomatineae</taxon>
        <taxon>Lyophyllaceae</taxon>
        <taxon>Lyophyllum</taxon>
    </lineage>
</organism>
<reference evidence="1" key="1">
    <citation type="submission" date="2022-07" db="EMBL/GenBank/DDBJ databases">
        <title>The genome of Lyophyllum shimeji provides insight into the initial evolution of ectomycorrhizal fungal genome.</title>
        <authorList>
            <person name="Kobayashi Y."/>
            <person name="Shibata T."/>
            <person name="Hirakawa H."/>
            <person name="Shigenobu S."/>
            <person name="Nishiyama T."/>
            <person name="Yamada A."/>
            <person name="Hasebe M."/>
            <person name="Kawaguchi M."/>
        </authorList>
    </citation>
    <scope>NUCLEOTIDE SEQUENCE</scope>
    <source>
        <strain evidence="1">AT787</strain>
    </source>
</reference>
<name>A0A9P3PYV7_LYOSH</name>
<proteinExistence type="predicted"/>
<keyword evidence="2" id="KW-1185">Reference proteome</keyword>
<accession>A0A9P3PYV7</accession>
<sequence>MSHGLFHPVLSGNTRTLFNDFNVHRHPPLFTFLTQWYLLISGQTSRRYVSCSHKPRGLGSKNPKFAASRELWKPPPSPCSSTFPLHHPPELWLDRTYRLCRLGRPHPTLRIS</sequence>
<dbReference type="AlphaFoldDB" id="A0A9P3PYV7"/>
<dbReference type="EMBL" id="BRPK01000017">
    <property type="protein sequence ID" value="GLB44563.1"/>
    <property type="molecule type" value="Genomic_DNA"/>
</dbReference>
<evidence type="ECO:0000313" key="1">
    <source>
        <dbReference type="EMBL" id="GLB44563.1"/>
    </source>
</evidence>
<dbReference type="Proteomes" id="UP001063166">
    <property type="component" value="Unassembled WGS sequence"/>
</dbReference>
<gene>
    <name evidence="1" type="ORF">LshimejAT787_1701900</name>
</gene>